<dbReference type="RefSeq" id="NP_001168983.1">
    <property type="nucleotide sequence ID" value="NM_001175512.1"/>
</dbReference>
<feature type="compositionally biased region" description="Basic and acidic residues" evidence="1">
    <location>
        <begin position="86"/>
        <end position="99"/>
    </location>
</feature>
<name>C0PAX0_MAIZE</name>
<feature type="compositionally biased region" description="Low complexity" evidence="1">
    <location>
        <begin position="171"/>
        <end position="181"/>
    </location>
</feature>
<organism evidence="2">
    <name type="scientific">Zea mays</name>
    <name type="common">Maize</name>
    <dbReference type="NCBI Taxonomy" id="4577"/>
    <lineage>
        <taxon>Eukaryota</taxon>
        <taxon>Viridiplantae</taxon>
        <taxon>Streptophyta</taxon>
        <taxon>Embryophyta</taxon>
        <taxon>Tracheophyta</taxon>
        <taxon>Spermatophyta</taxon>
        <taxon>Magnoliopsida</taxon>
        <taxon>Liliopsida</taxon>
        <taxon>Poales</taxon>
        <taxon>Poaceae</taxon>
        <taxon>PACMAD clade</taxon>
        <taxon>Panicoideae</taxon>
        <taxon>Andropogonodae</taxon>
        <taxon>Andropogoneae</taxon>
        <taxon>Tripsacinae</taxon>
        <taxon>Zea</taxon>
    </lineage>
</organism>
<evidence type="ECO:0000313" key="2">
    <source>
        <dbReference type="EMBL" id="ACN31315.1"/>
    </source>
</evidence>
<feature type="compositionally biased region" description="Basic residues" evidence="1">
    <location>
        <begin position="43"/>
        <end position="73"/>
    </location>
</feature>
<accession>C0PAX0</accession>
<feature type="compositionally biased region" description="Basic residues" evidence="1">
    <location>
        <begin position="120"/>
        <end position="134"/>
    </location>
</feature>
<feature type="region of interest" description="Disordered" evidence="1">
    <location>
        <begin position="25"/>
        <end position="181"/>
    </location>
</feature>
<dbReference type="GeneID" id="100382812"/>
<dbReference type="EMBL" id="BT065439">
    <property type="protein sequence ID" value="ACN31315.1"/>
    <property type="molecule type" value="mRNA"/>
</dbReference>
<reference evidence="2" key="1">
    <citation type="journal article" date="2009" name="PLoS Genet.">
        <title>Sequencing, mapping, and analysis of 27,455 maize full-length cDNAs.</title>
        <authorList>
            <person name="Soderlund C."/>
            <person name="Descour A."/>
            <person name="Kudrna D."/>
            <person name="Bomhoff M."/>
            <person name="Boyd L."/>
            <person name="Currie J."/>
            <person name="Angelova A."/>
            <person name="Collura K."/>
            <person name="Wissotski M."/>
            <person name="Ashley E."/>
            <person name="Morrow D."/>
            <person name="Fernandes J."/>
            <person name="Walbot V."/>
            <person name="Yu Y."/>
        </authorList>
    </citation>
    <scope>NUCLEOTIDE SEQUENCE</scope>
    <source>
        <strain evidence="2">B73</strain>
    </source>
</reference>
<evidence type="ECO:0000256" key="1">
    <source>
        <dbReference type="SAM" id="MobiDB-lite"/>
    </source>
</evidence>
<proteinExistence type="evidence at transcript level"/>
<sequence length="234" mass="24896">MRGEPPGGAWVVLGAGDELQRVPRASQGVQRRVRAAAVPAVDRRRRGAGPRHRLRRQVLRPRRPHVLPHRRPRAAAPSGVPVVDVRGGRADDQPCERRRGAARRGQLAAVPGGGGDGASGRRHRAAARVRRGPRQHVCSGGDGEAGRGVLDVLHGEAGGADEGERGGGASRPAGAVVRPRAVAQPRVVPGAGRAAAAAARHAVHDLRGVRDDDERRRRRWREGARAAEPFCLRL</sequence>
<feature type="compositionally biased region" description="Low complexity" evidence="1">
    <location>
        <begin position="25"/>
        <end position="40"/>
    </location>
</feature>
<dbReference type="KEGG" id="zma:100382812"/>
<protein>
    <submittedName>
        <fullName evidence="2">Uncharacterized protein</fullName>
    </submittedName>
</protein>
<dbReference type="AlphaFoldDB" id="C0PAX0"/>